<dbReference type="eggNOG" id="KOG1216">
    <property type="taxonomic scope" value="Eukaryota"/>
</dbReference>
<dbReference type="GeneID" id="104605950"/>
<evidence type="ECO:0000256" key="2">
    <source>
        <dbReference type="ARBA" id="ARBA00023015"/>
    </source>
</evidence>
<protein>
    <submittedName>
        <fullName evidence="9">B3 domain-containing protein At3g19184-like</fullName>
    </submittedName>
</protein>
<evidence type="ECO:0000256" key="1">
    <source>
        <dbReference type="ARBA" id="ARBA00004123"/>
    </source>
</evidence>
<comment type="subcellular location">
    <subcellularLocation>
        <location evidence="1">Nucleus</location>
    </subcellularLocation>
</comment>
<accession>A0A1U8AN16</accession>
<dbReference type="GO" id="GO:0005634">
    <property type="term" value="C:nucleus"/>
    <property type="evidence" value="ECO:0007669"/>
    <property type="project" value="UniProtKB-SubCell"/>
</dbReference>
<dbReference type="InParanoid" id="A0A1U8AN16"/>
<dbReference type="PROSITE" id="PS50863">
    <property type="entry name" value="B3"/>
    <property type="match status" value="1"/>
</dbReference>
<keyword evidence="8" id="KW-1185">Reference proteome</keyword>
<dbReference type="KEGG" id="nnu:104605950"/>
<dbReference type="SUPFAM" id="SSF101936">
    <property type="entry name" value="DNA-binding pseudobarrel domain"/>
    <property type="match status" value="1"/>
</dbReference>
<reference evidence="9" key="1">
    <citation type="submission" date="2025-08" db="UniProtKB">
        <authorList>
            <consortium name="RefSeq"/>
        </authorList>
    </citation>
    <scope>IDENTIFICATION</scope>
</reference>
<dbReference type="CDD" id="cd10017">
    <property type="entry name" value="B3_DNA"/>
    <property type="match status" value="1"/>
</dbReference>
<evidence type="ECO:0000313" key="9">
    <source>
        <dbReference type="RefSeq" id="XP_010269220.1"/>
    </source>
</evidence>
<dbReference type="InterPro" id="IPR003340">
    <property type="entry name" value="B3_DNA-bd"/>
</dbReference>
<evidence type="ECO:0000256" key="4">
    <source>
        <dbReference type="ARBA" id="ARBA00023163"/>
    </source>
</evidence>
<keyword evidence="3" id="KW-0238">DNA-binding</keyword>
<keyword evidence="2" id="KW-0805">Transcription regulation</keyword>
<evidence type="ECO:0000313" key="8">
    <source>
        <dbReference type="Proteomes" id="UP000189703"/>
    </source>
</evidence>
<keyword evidence="5" id="KW-0539">Nucleus</keyword>
<dbReference type="PANTHER" id="PTHR31391:SF99">
    <property type="entry name" value="B3 DOMAIN-CONTAINING PROTEIN OS06G0194400"/>
    <property type="match status" value="1"/>
</dbReference>
<dbReference type="InterPro" id="IPR044837">
    <property type="entry name" value="REM16-like"/>
</dbReference>
<organism evidence="8 9">
    <name type="scientific">Nelumbo nucifera</name>
    <name type="common">Sacred lotus</name>
    <dbReference type="NCBI Taxonomy" id="4432"/>
    <lineage>
        <taxon>Eukaryota</taxon>
        <taxon>Viridiplantae</taxon>
        <taxon>Streptophyta</taxon>
        <taxon>Embryophyta</taxon>
        <taxon>Tracheophyta</taxon>
        <taxon>Spermatophyta</taxon>
        <taxon>Magnoliopsida</taxon>
        <taxon>Proteales</taxon>
        <taxon>Nelumbonaceae</taxon>
        <taxon>Nelumbo</taxon>
    </lineage>
</organism>
<evidence type="ECO:0000256" key="3">
    <source>
        <dbReference type="ARBA" id="ARBA00023125"/>
    </source>
</evidence>
<feature type="region of interest" description="Disordered" evidence="6">
    <location>
        <begin position="1"/>
        <end position="24"/>
    </location>
</feature>
<keyword evidence="4" id="KW-0804">Transcription</keyword>
<dbReference type="GO" id="GO:0003677">
    <property type="term" value="F:DNA binding"/>
    <property type="evidence" value="ECO:0007669"/>
    <property type="project" value="UniProtKB-KW"/>
</dbReference>
<gene>
    <name evidence="9" type="primary">LOC104605950</name>
</gene>
<dbReference type="AlphaFoldDB" id="A0A1U8AN16"/>
<dbReference type="FunCoup" id="A0A1U8AN16">
    <property type="interactions" value="126"/>
</dbReference>
<feature type="compositionally biased region" description="Basic and acidic residues" evidence="6">
    <location>
        <begin position="8"/>
        <end position="24"/>
    </location>
</feature>
<feature type="domain" description="TF-B3" evidence="7">
    <location>
        <begin position="129"/>
        <end position="220"/>
    </location>
</feature>
<evidence type="ECO:0000256" key="6">
    <source>
        <dbReference type="SAM" id="MobiDB-lite"/>
    </source>
</evidence>
<name>A0A1U8AN16_NELNU</name>
<proteinExistence type="predicted"/>
<dbReference type="RefSeq" id="XP_010269220.1">
    <property type="nucleotide sequence ID" value="XM_010270918.2"/>
</dbReference>
<dbReference type="Gene3D" id="2.40.330.10">
    <property type="entry name" value="DNA-binding pseudobarrel domain"/>
    <property type="match status" value="1"/>
</dbReference>
<dbReference type="InterPro" id="IPR015300">
    <property type="entry name" value="DNA-bd_pseudobarrel_sf"/>
</dbReference>
<evidence type="ECO:0000259" key="7">
    <source>
        <dbReference type="PROSITE" id="PS50863"/>
    </source>
</evidence>
<sequence>MVKAKPTTYEDLRRQRLEENKKRMEDLNLTQLAQTLRNASPKPSPVKQMKPRTLRPQVDLAAVRRSTRVANKPPPNYKEVTVDHIERPRRSYKRRDLSNRVYASDEARSYAIERAEKLLENLEPEYPSFVKTMLQSHVTGGFWLGLSVQFCKMNLPKRDETIILEDENGEEHPTTFLAQKTGLSAGWRGFAISHELVDGDALVFQLVKRTTFKVYIIRVNDHEEVDKTSSVTNVGAKRINAGKR</sequence>
<dbReference type="OMA" id="LPKHDEY"/>
<dbReference type="PANTHER" id="PTHR31391">
    <property type="entry name" value="B3 DOMAIN-CONTAINING PROTEIN OS11G0197600-RELATED"/>
    <property type="match status" value="1"/>
</dbReference>
<dbReference type="Proteomes" id="UP000189703">
    <property type="component" value="Unplaced"/>
</dbReference>
<dbReference type="SMART" id="SM01019">
    <property type="entry name" value="B3"/>
    <property type="match status" value="1"/>
</dbReference>
<dbReference type="Pfam" id="PF02362">
    <property type="entry name" value="B3"/>
    <property type="match status" value="1"/>
</dbReference>
<evidence type="ECO:0000256" key="5">
    <source>
        <dbReference type="ARBA" id="ARBA00023242"/>
    </source>
</evidence>
<dbReference type="OrthoDB" id="1909330at2759"/>